<dbReference type="RefSeq" id="WP_185253673.1">
    <property type="nucleotide sequence ID" value="NZ_JACKXE010000001.1"/>
</dbReference>
<dbReference type="AlphaFoldDB" id="A0A7X0RI81"/>
<name>A0A7X0RI81_9ACTN</name>
<dbReference type="InterPro" id="IPR025833">
    <property type="entry name" value="GDYXXLXY"/>
</dbReference>
<dbReference type="Pfam" id="PF14345">
    <property type="entry name" value="GDYXXLXY"/>
    <property type="match status" value="1"/>
</dbReference>
<organism evidence="1 2">
    <name type="scientific">Nocardioides luti</name>
    <dbReference type="NCBI Taxonomy" id="2761101"/>
    <lineage>
        <taxon>Bacteria</taxon>
        <taxon>Bacillati</taxon>
        <taxon>Actinomycetota</taxon>
        <taxon>Actinomycetes</taxon>
        <taxon>Propionibacteriales</taxon>
        <taxon>Nocardioidaceae</taxon>
        <taxon>Nocardioides</taxon>
    </lineage>
</organism>
<proteinExistence type="predicted"/>
<reference evidence="1 2" key="1">
    <citation type="submission" date="2020-08" db="EMBL/GenBank/DDBJ databases">
        <authorList>
            <person name="Seo M.-J."/>
        </authorList>
    </citation>
    <scope>NUCLEOTIDE SEQUENCE [LARGE SCALE GENOMIC DNA]</scope>
    <source>
        <strain evidence="1 2">KIGAM211</strain>
    </source>
</reference>
<gene>
    <name evidence="1" type="ORF">H5V45_15030</name>
</gene>
<evidence type="ECO:0000313" key="1">
    <source>
        <dbReference type="EMBL" id="MBB6628637.1"/>
    </source>
</evidence>
<keyword evidence="2" id="KW-1185">Reference proteome</keyword>
<comment type="caution">
    <text evidence="1">The sequence shown here is derived from an EMBL/GenBank/DDBJ whole genome shotgun (WGS) entry which is preliminary data.</text>
</comment>
<dbReference type="Proteomes" id="UP000523955">
    <property type="component" value="Unassembled WGS sequence"/>
</dbReference>
<protein>
    <submittedName>
        <fullName evidence="1">GDYXXLXY domain-containing protein</fullName>
    </submittedName>
</protein>
<evidence type="ECO:0000313" key="2">
    <source>
        <dbReference type="Proteomes" id="UP000523955"/>
    </source>
</evidence>
<accession>A0A7X0RI81</accession>
<sequence>MSTVPTTVAVVAAVQLALVGVAVAPRLSAYTTGEEYRVAVAAVDPVDPFRGAYVDLAYPGVQPARHPRREGWQPPAPGTVYLPLRQEGAVWVADGYERSRPGHPPYLTCESDGWDVDCGIGSWFADQDEAARLGERLSAHGGTATVRVDGRGHAVLVAVEPG</sequence>
<dbReference type="EMBL" id="JACKXE010000001">
    <property type="protein sequence ID" value="MBB6628637.1"/>
    <property type="molecule type" value="Genomic_DNA"/>
</dbReference>